<keyword evidence="3" id="KW-1185">Reference proteome</keyword>
<feature type="transmembrane region" description="Helical" evidence="1">
    <location>
        <begin position="254"/>
        <end position="272"/>
    </location>
</feature>
<evidence type="ECO:0000313" key="2">
    <source>
        <dbReference type="EMBL" id="EMA41971.1"/>
    </source>
</evidence>
<dbReference type="EMBL" id="AOMB01000003">
    <property type="protein sequence ID" value="EMA41971.1"/>
    <property type="molecule type" value="Genomic_DNA"/>
</dbReference>
<sequence>MLTGKWQRPPLFVLKYYAYRATVTFGFFWPVFTIFLLDRGLSYTQIGLLNSLSAGIIVIGEIPSGYIGDRIGRRNSILVGSGLLSVSLIGFTVVKTFLAFAVLWVFWGLGSAFQSGSDDAWLYEALEDRSDESQYTRIRGRGGSVNQWMTAGTTLVAGGLYSLNPRLPFLAGGLLVASSIPVLLSLPKAGENETEDDRFTVLDALPVLRRRLTQPPLRSFVVYMALFFGIISAADEFIQPIATQALFLSPTGLGPLYAGFTVTAAIASYFAGDIEKLLSTQWAILLVPTLVGVFFIVPLLAPLAAFPLFFVMKSANVVVRPIATNYINRHAESVGRATILSAASMAYALVRLPMKPLSGVVADATTPIAAVAALGGVFLLGGTIVVLWETPVSDIRGKVSESTD</sequence>
<dbReference type="eggNOG" id="arCOG00132">
    <property type="taxonomic scope" value="Archaea"/>
</dbReference>
<dbReference type="Proteomes" id="UP000011566">
    <property type="component" value="Unassembled WGS sequence"/>
</dbReference>
<gene>
    <name evidence="2" type="ORF">C447_00235</name>
</gene>
<feature type="transmembrane region" description="Helical" evidence="1">
    <location>
        <begin position="83"/>
        <end position="107"/>
    </location>
</feature>
<evidence type="ECO:0000256" key="1">
    <source>
        <dbReference type="SAM" id="Phobius"/>
    </source>
</evidence>
<feature type="transmembrane region" description="Helical" evidence="1">
    <location>
        <begin position="43"/>
        <end position="62"/>
    </location>
</feature>
<feature type="transmembrane region" description="Helical" evidence="1">
    <location>
        <begin position="284"/>
        <end position="310"/>
    </location>
</feature>
<dbReference type="PANTHER" id="PTHR23530:SF1">
    <property type="entry name" value="PERMEASE, MAJOR FACILITATOR SUPERFAMILY-RELATED"/>
    <property type="match status" value="1"/>
</dbReference>
<feature type="transmembrane region" description="Helical" evidence="1">
    <location>
        <begin position="217"/>
        <end position="234"/>
    </location>
</feature>
<feature type="transmembrane region" description="Helical" evidence="1">
    <location>
        <begin position="368"/>
        <end position="388"/>
    </location>
</feature>
<dbReference type="InterPro" id="IPR036259">
    <property type="entry name" value="MFS_trans_sf"/>
</dbReference>
<dbReference type="InterPro" id="IPR011701">
    <property type="entry name" value="MFS"/>
</dbReference>
<feature type="transmembrane region" description="Helical" evidence="1">
    <location>
        <begin position="167"/>
        <end position="186"/>
    </location>
</feature>
<organism evidence="2 3">
    <name type="scientific">Halococcus hamelinensis 100A6</name>
    <dbReference type="NCBI Taxonomy" id="1132509"/>
    <lineage>
        <taxon>Archaea</taxon>
        <taxon>Methanobacteriati</taxon>
        <taxon>Methanobacteriota</taxon>
        <taxon>Stenosarchaea group</taxon>
        <taxon>Halobacteria</taxon>
        <taxon>Halobacteriales</taxon>
        <taxon>Halococcaceae</taxon>
        <taxon>Halococcus</taxon>
    </lineage>
</organism>
<dbReference type="AlphaFoldDB" id="M0M8B6"/>
<keyword evidence="1" id="KW-0812">Transmembrane</keyword>
<dbReference type="Gene3D" id="1.20.1250.20">
    <property type="entry name" value="MFS general substrate transporter like domains"/>
    <property type="match status" value="1"/>
</dbReference>
<feature type="transmembrane region" description="Helical" evidence="1">
    <location>
        <begin position="17"/>
        <end position="37"/>
    </location>
</feature>
<dbReference type="PATRIC" id="fig|1132509.6.peg.50"/>
<name>M0M8B6_9EURY</name>
<dbReference type="InterPro" id="IPR053160">
    <property type="entry name" value="MFS_DHA3_Transporter"/>
</dbReference>
<dbReference type="Pfam" id="PF07690">
    <property type="entry name" value="MFS_1"/>
    <property type="match status" value="1"/>
</dbReference>
<keyword evidence="1" id="KW-1133">Transmembrane helix</keyword>
<dbReference type="SUPFAM" id="SSF103473">
    <property type="entry name" value="MFS general substrate transporter"/>
    <property type="match status" value="1"/>
</dbReference>
<dbReference type="PANTHER" id="PTHR23530">
    <property type="entry name" value="TRANSPORT PROTEIN-RELATED"/>
    <property type="match status" value="1"/>
</dbReference>
<reference evidence="2 3" key="1">
    <citation type="journal article" date="2014" name="PLoS Genet.">
        <title>Phylogenetically driven sequencing of extremely halophilic archaea reveals strategies for static and dynamic osmo-response.</title>
        <authorList>
            <person name="Becker E.A."/>
            <person name="Seitzer P.M."/>
            <person name="Tritt A."/>
            <person name="Larsen D."/>
            <person name="Krusor M."/>
            <person name="Yao A.I."/>
            <person name="Wu D."/>
            <person name="Madern D."/>
            <person name="Eisen J.A."/>
            <person name="Darling A.E."/>
            <person name="Facciotti M.T."/>
        </authorList>
    </citation>
    <scope>NUCLEOTIDE SEQUENCE [LARGE SCALE GENOMIC DNA]</scope>
    <source>
        <strain evidence="2 3">100A6</strain>
    </source>
</reference>
<accession>M0M8B6</accession>
<proteinExistence type="predicted"/>
<evidence type="ECO:0000313" key="3">
    <source>
        <dbReference type="Proteomes" id="UP000011566"/>
    </source>
</evidence>
<comment type="caution">
    <text evidence="2">The sequence shown here is derived from an EMBL/GenBank/DDBJ whole genome shotgun (WGS) entry which is preliminary data.</text>
</comment>
<dbReference type="GO" id="GO:0022857">
    <property type="term" value="F:transmembrane transporter activity"/>
    <property type="evidence" value="ECO:0007669"/>
    <property type="project" value="InterPro"/>
</dbReference>
<keyword evidence="1" id="KW-0472">Membrane</keyword>
<dbReference type="OrthoDB" id="85689at2157"/>
<dbReference type="RefSeq" id="WP_007689653.1">
    <property type="nucleotide sequence ID" value="NZ_AJRK01000157.1"/>
</dbReference>
<protein>
    <submittedName>
        <fullName evidence="2">Major Facilitator Superfamily transporter</fullName>
    </submittedName>
</protein>